<name>A0ABQ0KVY3_MYCCL</name>
<evidence type="ECO:0000313" key="2">
    <source>
        <dbReference type="Proteomes" id="UP000815677"/>
    </source>
</evidence>
<gene>
    <name evidence="1" type="ORF">MCHLO_00729</name>
</gene>
<dbReference type="Proteomes" id="UP000815677">
    <property type="component" value="Unassembled WGS sequence"/>
</dbReference>
<protein>
    <submittedName>
        <fullName evidence="1">Uncharacterized protein</fullName>
    </submittedName>
</protein>
<reference evidence="1" key="1">
    <citation type="submission" date="2014-09" db="EMBL/GenBank/DDBJ databases">
        <title>Genome sequence of the luminous mushroom Mycena chlorophos for searching fungal bioluminescence genes.</title>
        <authorList>
            <person name="Tanaka Y."/>
            <person name="Kasuga D."/>
            <person name="Oba Y."/>
            <person name="Hase S."/>
            <person name="Sato K."/>
            <person name="Oba Y."/>
            <person name="Sakakibara Y."/>
        </authorList>
    </citation>
    <scope>NUCLEOTIDE SEQUENCE</scope>
</reference>
<organism evidence="1 2">
    <name type="scientific">Mycena chlorophos</name>
    <name type="common">Agaric fungus</name>
    <name type="synonym">Agaricus chlorophos</name>
    <dbReference type="NCBI Taxonomy" id="658473"/>
    <lineage>
        <taxon>Eukaryota</taxon>
        <taxon>Fungi</taxon>
        <taxon>Dikarya</taxon>
        <taxon>Basidiomycota</taxon>
        <taxon>Agaricomycotina</taxon>
        <taxon>Agaricomycetes</taxon>
        <taxon>Agaricomycetidae</taxon>
        <taxon>Agaricales</taxon>
        <taxon>Marasmiineae</taxon>
        <taxon>Mycenaceae</taxon>
        <taxon>Mycena</taxon>
    </lineage>
</organism>
<proteinExistence type="predicted"/>
<sequence>MNAIRAQAPDPDRIPRIKLANETPKQAWWFMGTLIALVAIHCGEKRWCSAVPESTEKKYPGYCLAVP</sequence>
<keyword evidence="2" id="KW-1185">Reference proteome</keyword>
<accession>A0ABQ0KVY3</accession>
<dbReference type="EMBL" id="DF838488">
    <property type="protein sequence ID" value="GAT43036.1"/>
    <property type="molecule type" value="Genomic_DNA"/>
</dbReference>
<evidence type="ECO:0000313" key="1">
    <source>
        <dbReference type="EMBL" id="GAT43036.1"/>
    </source>
</evidence>